<dbReference type="InterPro" id="IPR023753">
    <property type="entry name" value="FAD/NAD-binding_dom"/>
</dbReference>
<evidence type="ECO:0000256" key="3">
    <source>
        <dbReference type="ARBA" id="ARBA00012608"/>
    </source>
</evidence>
<dbReference type="EC" id="1.8.1.4" evidence="3 12"/>
<evidence type="ECO:0000256" key="12">
    <source>
        <dbReference type="RuleBase" id="RU003692"/>
    </source>
</evidence>
<evidence type="ECO:0000256" key="7">
    <source>
        <dbReference type="ARBA" id="ARBA00023002"/>
    </source>
</evidence>
<dbReference type="GO" id="GO:0004148">
    <property type="term" value="F:dihydrolipoyl dehydrogenase (NADH) activity"/>
    <property type="evidence" value="ECO:0007669"/>
    <property type="project" value="UniProtKB-EC"/>
</dbReference>
<keyword evidence="9" id="KW-1015">Disulfide bond</keyword>
<dbReference type="FunFam" id="2.40.50.100:FF:000009">
    <property type="entry name" value="Acetyltransferase component of pyruvate dehydrogenase complex"/>
    <property type="match status" value="1"/>
</dbReference>
<evidence type="ECO:0000313" key="15">
    <source>
        <dbReference type="EMBL" id="CAD0339134.1"/>
    </source>
</evidence>
<dbReference type="SUPFAM" id="SSF55424">
    <property type="entry name" value="FAD/NAD-linked reductases, dimerisation (C-terminal) domain"/>
    <property type="match status" value="1"/>
</dbReference>
<keyword evidence="5" id="KW-0450">Lipoyl</keyword>
<evidence type="ECO:0000256" key="10">
    <source>
        <dbReference type="ARBA" id="ARBA00023284"/>
    </source>
</evidence>
<dbReference type="EMBL" id="LR824641">
    <property type="protein sequence ID" value="CAD0339134.1"/>
    <property type="molecule type" value="Genomic_DNA"/>
</dbReference>
<dbReference type="SUPFAM" id="SSF51230">
    <property type="entry name" value="Single hybrid motif"/>
    <property type="match status" value="1"/>
</dbReference>
<evidence type="ECO:0000256" key="8">
    <source>
        <dbReference type="ARBA" id="ARBA00023027"/>
    </source>
</evidence>
<dbReference type="PROSITE" id="PS00076">
    <property type="entry name" value="PYRIDINE_REDOX_1"/>
    <property type="match status" value="1"/>
</dbReference>
<keyword evidence="7 12" id="KW-0560">Oxidoreductase</keyword>
<comment type="cofactor">
    <cofactor evidence="12">
        <name>FAD</name>
        <dbReference type="ChEBI" id="CHEBI:57692"/>
    </cofactor>
    <text evidence="12">Binds 1 FAD per subunit.</text>
</comment>
<dbReference type="InterPro" id="IPR036188">
    <property type="entry name" value="FAD/NAD-bd_sf"/>
</dbReference>
<evidence type="ECO:0000256" key="4">
    <source>
        <dbReference type="ARBA" id="ARBA00022630"/>
    </source>
</evidence>
<dbReference type="Pfam" id="PF02852">
    <property type="entry name" value="Pyr_redox_dim"/>
    <property type="match status" value="1"/>
</dbReference>
<keyword evidence="10 12" id="KW-0676">Redox-active center</keyword>
<dbReference type="PROSITE" id="PS50968">
    <property type="entry name" value="BIOTINYL_LIPOYL"/>
    <property type="match status" value="1"/>
</dbReference>
<comment type="catalytic activity">
    <reaction evidence="11 12">
        <text>N(6)-[(R)-dihydrolipoyl]-L-lysyl-[protein] + NAD(+) = N(6)-[(R)-lipoyl]-L-lysyl-[protein] + NADH + H(+)</text>
        <dbReference type="Rhea" id="RHEA:15045"/>
        <dbReference type="Rhea" id="RHEA-COMP:10474"/>
        <dbReference type="Rhea" id="RHEA-COMP:10475"/>
        <dbReference type="ChEBI" id="CHEBI:15378"/>
        <dbReference type="ChEBI" id="CHEBI:57540"/>
        <dbReference type="ChEBI" id="CHEBI:57945"/>
        <dbReference type="ChEBI" id="CHEBI:83099"/>
        <dbReference type="ChEBI" id="CHEBI:83100"/>
        <dbReference type="EC" id="1.8.1.4"/>
    </reaction>
</comment>
<dbReference type="InterPro" id="IPR000089">
    <property type="entry name" value="Biotin_lipoyl"/>
</dbReference>
<dbReference type="Proteomes" id="UP000515493">
    <property type="component" value="Chromosome"/>
</dbReference>
<dbReference type="PANTHER" id="PTHR22912">
    <property type="entry name" value="DISULFIDE OXIDOREDUCTASE"/>
    <property type="match status" value="1"/>
</dbReference>
<keyword evidence="6 12" id="KW-0274">FAD</keyword>
<dbReference type="InterPro" id="IPR004099">
    <property type="entry name" value="Pyr_nucl-diS_OxRdtase_dimer"/>
</dbReference>
<dbReference type="InterPro" id="IPR012999">
    <property type="entry name" value="Pyr_OxRdtase_I_AS"/>
</dbReference>
<dbReference type="SUPFAM" id="SSF51905">
    <property type="entry name" value="FAD/NAD(P)-binding domain"/>
    <property type="match status" value="1"/>
</dbReference>
<dbReference type="PANTHER" id="PTHR22912:SF160">
    <property type="entry name" value="DIHYDROLIPOYL DEHYDROGENASE"/>
    <property type="match status" value="1"/>
</dbReference>
<evidence type="ECO:0000256" key="5">
    <source>
        <dbReference type="ARBA" id="ARBA00022823"/>
    </source>
</evidence>
<gene>
    <name evidence="16" type="primary">lpdA</name>
    <name evidence="16" type="ORF">XSP_003484</name>
</gene>
<dbReference type="PRINTS" id="PR00368">
    <property type="entry name" value="FADPNR"/>
</dbReference>
<evidence type="ECO:0000256" key="2">
    <source>
        <dbReference type="ARBA" id="ARBA00007532"/>
    </source>
</evidence>
<evidence type="ECO:0000259" key="14">
    <source>
        <dbReference type="PROSITE" id="PS50968"/>
    </source>
</evidence>
<dbReference type="Gene3D" id="3.30.390.30">
    <property type="match status" value="1"/>
</dbReference>
<accession>A0A8E4EUF3</accession>
<evidence type="ECO:0000256" key="9">
    <source>
        <dbReference type="ARBA" id="ARBA00023157"/>
    </source>
</evidence>
<name>A0A8E4EUF3_9XANT</name>
<dbReference type="GeneID" id="79390783"/>
<dbReference type="PROSITE" id="PS00189">
    <property type="entry name" value="LIPOYL"/>
    <property type="match status" value="1"/>
</dbReference>
<dbReference type="Pfam" id="PF07992">
    <property type="entry name" value="Pyr_redox_2"/>
    <property type="match status" value="1"/>
</dbReference>
<comment type="similarity">
    <text evidence="2 12">Belongs to the class-I pyridine nucleotide-disulfide oxidoreductase family.</text>
</comment>
<evidence type="ECO:0000256" key="13">
    <source>
        <dbReference type="SAM" id="MobiDB-lite"/>
    </source>
</evidence>
<feature type="compositionally biased region" description="Low complexity" evidence="13">
    <location>
        <begin position="96"/>
        <end position="108"/>
    </location>
</feature>
<dbReference type="Pfam" id="PF00364">
    <property type="entry name" value="Biotin_lipoyl"/>
    <property type="match status" value="1"/>
</dbReference>
<dbReference type="NCBIfam" id="TIGR01350">
    <property type="entry name" value="lipoamide_DH"/>
    <property type="match status" value="1"/>
</dbReference>
<dbReference type="PRINTS" id="PR00411">
    <property type="entry name" value="PNDRDTASEI"/>
</dbReference>
<dbReference type="Gene3D" id="3.50.50.60">
    <property type="entry name" value="FAD/NAD(P)-binding domain"/>
    <property type="match status" value="2"/>
</dbReference>
<dbReference type="EMBL" id="LR861803">
    <property type="protein sequence ID" value="CAD1795941.1"/>
    <property type="molecule type" value="Genomic_DNA"/>
</dbReference>
<dbReference type="InterPro" id="IPR016156">
    <property type="entry name" value="FAD/NAD-linked_Rdtase_dimer_sf"/>
</dbReference>
<sequence>MAVIEIKVPDIGDYSDVPVIEVLVAVGDSVVKDQGLVTLESDKATLEVPSSAAGVVKELKVKIGDTLSEGAVVLLLETEGEAAAAPAAPKAETKAAAPAAAPAAAAPGSKPPVTPSHRAPAEPAPSKPALASGKPADIECKMVVLGAGPGGYTAAFRAADLGLDTVLIERYASLGGVCLNVGCIPSKALLHAAAVIDEVAHAGDFGVDFGQPQITLDKLREYKEKVVGKLTGGLASMAKQRKVRTVTGVASFVSPNELEIVGDDGKTQLLRFEHCIIAAGSQAVKLPNFPWDDKRVMDSTDALELHDIPKTLLVVGGGIIGLEMATVYSALGSKVTVVEFMDQLMPGADKDLVKPLADRLKKQGVEVHLKTKATDVTADGAGITVSFEAAVEGEKPGLQATAFDRVLVAVGRSPNGKKIGAEKAGVTVTDRGFIPVDRQMRTNVPHIFAIGDIVGNPMLAHKATHEGKLAAEVAAGEKKEWVARVIPSVAYTNPEIAWVGVTETEAKAKGLKVGVAKFPWAASGRAIGIGRTEGFTKLIFDEDTHRIIGGAIVGVHAGDLLAEIGLAIEMGAEAEDIGHTIHAHPTLSESVGMAAEVYDGTITDLYIPKKK</sequence>
<dbReference type="FunFam" id="3.30.390.30:FF:000001">
    <property type="entry name" value="Dihydrolipoyl dehydrogenase"/>
    <property type="match status" value="1"/>
</dbReference>
<proteinExistence type="inferred from homology"/>
<dbReference type="InterPro" id="IPR011053">
    <property type="entry name" value="Single_hybrid_motif"/>
</dbReference>
<feature type="region of interest" description="Disordered" evidence="13">
    <location>
        <begin position="96"/>
        <end position="132"/>
    </location>
</feature>
<evidence type="ECO:0000256" key="11">
    <source>
        <dbReference type="ARBA" id="ARBA00049187"/>
    </source>
</evidence>
<keyword evidence="8 12" id="KW-0520">NAD</keyword>
<comment type="miscellaneous">
    <text evidence="12">The active site is a redox-active disulfide bond.</text>
</comment>
<dbReference type="InterPro" id="IPR003016">
    <property type="entry name" value="2-oxoA_DH_lipoyl-BS"/>
</dbReference>
<evidence type="ECO:0000256" key="1">
    <source>
        <dbReference type="ARBA" id="ARBA00001938"/>
    </source>
</evidence>
<keyword evidence="4 12" id="KW-0285">Flavoprotein</keyword>
<dbReference type="InterPro" id="IPR006258">
    <property type="entry name" value="Lipoamide_DH"/>
</dbReference>
<dbReference type="CDD" id="cd06849">
    <property type="entry name" value="lipoyl_domain"/>
    <property type="match status" value="1"/>
</dbReference>
<dbReference type="AlphaFoldDB" id="A0A8E4EUF3"/>
<protein>
    <recommendedName>
        <fullName evidence="3 12">Dihydrolipoyl dehydrogenase</fullName>
        <ecNumber evidence="3 12">1.8.1.4</ecNumber>
    </recommendedName>
</protein>
<comment type="cofactor">
    <cofactor evidence="1">
        <name>(R)-lipoate</name>
        <dbReference type="ChEBI" id="CHEBI:83088"/>
    </cofactor>
</comment>
<reference evidence="16 17" key="1">
    <citation type="submission" date="2020-07" db="EMBL/GenBank/DDBJ databases">
        <authorList>
            <person name="Teixeira M."/>
        </authorList>
    </citation>
    <scope>NUCLEOTIDE SEQUENCE [LARGE SCALE GENOMIC DNA]</scope>
    <source>
        <strain evidence="16">1</strain>
        <strain evidence="15">Xanthomonas sp. CPBF 367</strain>
    </source>
</reference>
<dbReference type="GO" id="GO:0050660">
    <property type="term" value="F:flavin adenine dinucleotide binding"/>
    <property type="evidence" value="ECO:0007669"/>
    <property type="project" value="InterPro"/>
</dbReference>
<dbReference type="KEGG" id="xeu:XSP_003484"/>
<feature type="domain" description="Lipoyl-binding" evidence="14">
    <location>
        <begin position="3"/>
        <end position="77"/>
    </location>
</feature>
<dbReference type="RefSeq" id="WP_119131762.1">
    <property type="nucleotide sequence ID" value="NZ_LR861803.1"/>
</dbReference>
<evidence type="ECO:0000256" key="6">
    <source>
        <dbReference type="ARBA" id="ARBA00022827"/>
    </source>
</evidence>
<dbReference type="Gene3D" id="2.40.50.100">
    <property type="match status" value="1"/>
</dbReference>
<dbReference type="GO" id="GO:0006103">
    <property type="term" value="P:2-oxoglutarate metabolic process"/>
    <property type="evidence" value="ECO:0007669"/>
    <property type="project" value="TreeGrafter"/>
</dbReference>
<dbReference type="InterPro" id="IPR050151">
    <property type="entry name" value="Class-I_Pyr_Nuc-Dis_Oxidored"/>
</dbReference>
<evidence type="ECO:0000313" key="17">
    <source>
        <dbReference type="Proteomes" id="UP000515493"/>
    </source>
</evidence>
<evidence type="ECO:0000313" key="16">
    <source>
        <dbReference type="EMBL" id="CAD1795941.1"/>
    </source>
</evidence>
<organism evidence="16 17">
    <name type="scientific">Xanthomonas euroxanthea</name>
    <dbReference type="NCBI Taxonomy" id="2259622"/>
    <lineage>
        <taxon>Bacteria</taxon>
        <taxon>Pseudomonadati</taxon>
        <taxon>Pseudomonadota</taxon>
        <taxon>Gammaproteobacteria</taxon>
        <taxon>Lysobacterales</taxon>
        <taxon>Lysobacteraceae</taxon>
        <taxon>Xanthomonas</taxon>
    </lineage>
</organism>